<dbReference type="Gene3D" id="3.20.20.100">
    <property type="entry name" value="NADP-dependent oxidoreductase domain"/>
    <property type="match status" value="1"/>
</dbReference>
<dbReference type="AlphaFoldDB" id="R7YN52"/>
<dbReference type="Proteomes" id="UP000016924">
    <property type="component" value="Unassembled WGS sequence"/>
</dbReference>
<dbReference type="STRING" id="1168221.R7YN52"/>
<dbReference type="OrthoDB" id="48988at2759"/>
<dbReference type="InterPro" id="IPR050523">
    <property type="entry name" value="AKR_Detox_Biosynth"/>
</dbReference>
<evidence type="ECO:0000256" key="1">
    <source>
        <dbReference type="ARBA" id="ARBA00022857"/>
    </source>
</evidence>
<reference evidence="6" key="1">
    <citation type="submission" date="2012-06" db="EMBL/GenBank/DDBJ databases">
        <title>The genome sequence of Coniosporium apollinis CBS 100218.</title>
        <authorList>
            <consortium name="The Broad Institute Genome Sequencing Platform"/>
            <person name="Cuomo C."/>
            <person name="Gorbushina A."/>
            <person name="Noack S."/>
            <person name="Walker B."/>
            <person name="Young S.K."/>
            <person name="Zeng Q."/>
            <person name="Gargeya S."/>
            <person name="Fitzgerald M."/>
            <person name="Haas B."/>
            <person name="Abouelleil A."/>
            <person name="Alvarado L."/>
            <person name="Arachchi H.M."/>
            <person name="Berlin A.M."/>
            <person name="Chapman S.B."/>
            <person name="Goldberg J."/>
            <person name="Griggs A."/>
            <person name="Gujja S."/>
            <person name="Hansen M."/>
            <person name="Howarth C."/>
            <person name="Imamovic A."/>
            <person name="Larimer J."/>
            <person name="McCowan C."/>
            <person name="Montmayeur A."/>
            <person name="Murphy C."/>
            <person name="Neiman D."/>
            <person name="Pearson M."/>
            <person name="Priest M."/>
            <person name="Roberts A."/>
            <person name="Saif S."/>
            <person name="Shea T."/>
            <person name="Sisk P."/>
            <person name="Sykes S."/>
            <person name="Wortman J."/>
            <person name="Nusbaum C."/>
            <person name="Birren B."/>
        </authorList>
    </citation>
    <scope>NUCLEOTIDE SEQUENCE [LARGE SCALE GENOMIC DNA]</scope>
    <source>
        <strain evidence="6">CBS 100218</strain>
    </source>
</reference>
<dbReference type="GeneID" id="19899898"/>
<dbReference type="GO" id="GO:0016491">
    <property type="term" value="F:oxidoreductase activity"/>
    <property type="evidence" value="ECO:0007669"/>
    <property type="project" value="UniProtKB-KW"/>
</dbReference>
<dbReference type="SUPFAM" id="SSF51430">
    <property type="entry name" value="NAD(P)-linked oxidoreductase"/>
    <property type="match status" value="1"/>
</dbReference>
<organism evidence="5 6">
    <name type="scientific">Coniosporium apollinis (strain CBS 100218)</name>
    <name type="common">Rock-inhabiting black yeast</name>
    <dbReference type="NCBI Taxonomy" id="1168221"/>
    <lineage>
        <taxon>Eukaryota</taxon>
        <taxon>Fungi</taxon>
        <taxon>Dikarya</taxon>
        <taxon>Ascomycota</taxon>
        <taxon>Pezizomycotina</taxon>
        <taxon>Dothideomycetes</taxon>
        <taxon>Dothideomycetes incertae sedis</taxon>
        <taxon>Coniosporium</taxon>
    </lineage>
</organism>
<dbReference type="HOGENOM" id="CLU_023205_2_2_1"/>
<dbReference type="EMBL" id="JH767563">
    <property type="protein sequence ID" value="EON63360.1"/>
    <property type="molecule type" value="Genomic_DNA"/>
</dbReference>
<feature type="domain" description="NADP-dependent oxidoreductase" evidence="4">
    <location>
        <begin position="25"/>
        <end position="329"/>
    </location>
</feature>
<comment type="similarity">
    <text evidence="3">Belongs to the aldo/keto reductase family. Aldo/keto reductase 2 subfamily.</text>
</comment>
<dbReference type="PANTHER" id="PTHR43364:SF7">
    <property type="entry name" value="NADP-DEPENDENT OXIDOREDUCTASE DOMAIN-CONTAINING PROTEIN-RELATED"/>
    <property type="match status" value="1"/>
</dbReference>
<dbReference type="InterPro" id="IPR036812">
    <property type="entry name" value="NAD(P)_OxRdtase_dom_sf"/>
</dbReference>
<protein>
    <recommendedName>
        <fullName evidence="4">NADP-dependent oxidoreductase domain-containing protein</fullName>
    </recommendedName>
</protein>
<dbReference type="Pfam" id="PF00248">
    <property type="entry name" value="Aldo_ket_red"/>
    <property type="match status" value="1"/>
</dbReference>
<evidence type="ECO:0000256" key="3">
    <source>
        <dbReference type="ARBA" id="ARBA00038157"/>
    </source>
</evidence>
<dbReference type="RefSeq" id="XP_007778677.1">
    <property type="nucleotide sequence ID" value="XM_007780487.1"/>
</dbReference>
<proteinExistence type="inferred from homology"/>
<keyword evidence="2" id="KW-0560">Oxidoreductase</keyword>
<dbReference type="PANTHER" id="PTHR43364">
    <property type="entry name" value="NADH-SPECIFIC METHYLGLYOXAL REDUCTASE-RELATED"/>
    <property type="match status" value="1"/>
</dbReference>
<accession>R7YN52</accession>
<evidence type="ECO:0000313" key="6">
    <source>
        <dbReference type="Proteomes" id="UP000016924"/>
    </source>
</evidence>
<dbReference type="InterPro" id="IPR023210">
    <property type="entry name" value="NADP_OxRdtase_dom"/>
</dbReference>
<evidence type="ECO:0000259" key="4">
    <source>
        <dbReference type="Pfam" id="PF00248"/>
    </source>
</evidence>
<keyword evidence="1" id="KW-0521">NADP</keyword>
<dbReference type="eggNOG" id="KOG1575">
    <property type="taxonomic scope" value="Eukaryota"/>
</dbReference>
<dbReference type="CDD" id="cd19146">
    <property type="entry name" value="AKR_AKR9A1-2"/>
    <property type="match status" value="1"/>
</dbReference>
<evidence type="ECO:0000313" key="5">
    <source>
        <dbReference type="EMBL" id="EON63360.1"/>
    </source>
</evidence>
<keyword evidence="6" id="KW-1185">Reference proteome</keyword>
<sequence>MAPNPNSLLARHRQLAPTASIRVSPLCLGAMTFGESHQDRYGECSKEDAFAILDHFYSEGGNFVDTANAYQDGESEMWVGEWMASRKNRDQIVLATKYSTGYMGAHKDQIQSNYTGNGSKSMKLSLEASLKKLQTSYIDLFYVHWWDFTTTIPELMHSLNDFVVSGKVLYLGISDTPAWVVSKANEYARCHGLRQFVVYQGMWNAAMRDFERDIIPMTRDEGMGLCPYGVLNQGRFQTEEGFKEREKNNPGRKFIPLSERDKKVSKVLEKIASAKGVNLLNLALAYCMQKTPYVFPIVGQRKVDHLKGSIAGLAVSLTEDEIREVEAAYEFDHGFPHTFLSGTLFDGSTPRQAEGPGDVGMTKLGGTFDWVEGPRAIRPPKKE</sequence>
<dbReference type="OMA" id="SDNYAFW"/>
<gene>
    <name evidence="5" type="ORF">W97_02587</name>
</gene>
<evidence type="ECO:0000256" key="2">
    <source>
        <dbReference type="ARBA" id="ARBA00023002"/>
    </source>
</evidence>
<name>R7YN52_CONA1</name>